<organism evidence="2 3">
    <name type="scientific">Gemmata obscuriglobus</name>
    <dbReference type="NCBI Taxonomy" id="114"/>
    <lineage>
        <taxon>Bacteria</taxon>
        <taxon>Pseudomonadati</taxon>
        <taxon>Planctomycetota</taxon>
        <taxon>Planctomycetia</taxon>
        <taxon>Gemmatales</taxon>
        <taxon>Gemmataceae</taxon>
        <taxon>Gemmata</taxon>
    </lineage>
</organism>
<dbReference type="AlphaFoldDB" id="A0A2Z3GZH0"/>
<dbReference type="RefSeq" id="WP_010046153.1">
    <property type="nucleotide sequence ID" value="NZ_CP025958.1"/>
</dbReference>
<dbReference type="KEGG" id="gog:C1280_03985"/>
<gene>
    <name evidence="2" type="ORF">C1280_03985</name>
</gene>
<accession>A0A2Z3GZH0</accession>
<dbReference type="Proteomes" id="UP000245802">
    <property type="component" value="Chromosome"/>
</dbReference>
<name>A0A2Z3GZH0_9BACT</name>
<reference evidence="2 3" key="1">
    <citation type="submission" date="2018-01" db="EMBL/GenBank/DDBJ databases">
        <title>G. obscuriglobus.</title>
        <authorList>
            <person name="Franke J."/>
            <person name="Blomberg W."/>
            <person name="Selmecki A."/>
        </authorList>
    </citation>
    <scope>NUCLEOTIDE SEQUENCE [LARGE SCALE GENOMIC DNA]</scope>
    <source>
        <strain evidence="2 3">DSM 5831</strain>
    </source>
</reference>
<keyword evidence="1" id="KW-0732">Signal</keyword>
<evidence type="ECO:0000256" key="1">
    <source>
        <dbReference type="SAM" id="SignalP"/>
    </source>
</evidence>
<evidence type="ECO:0000313" key="3">
    <source>
        <dbReference type="Proteomes" id="UP000245802"/>
    </source>
</evidence>
<feature type="signal peptide" evidence="1">
    <location>
        <begin position="1"/>
        <end position="18"/>
    </location>
</feature>
<dbReference type="OrthoDB" id="291939at2"/>
<keyword evidence="3" id="KW-1185">Reference proteome</keyword>
<feature type="chain" id="PRO_5016329799" evidence="1">
    <location>
        <begin position="19"/>
        <end position="115"/>
    </location>
</feature>
<proteinExistence type="predicted"/>
<sequence>MTKYWRTAAFALLVGALAAPGCGPPGRTKEETIEVKENSGLEQAKQVLNNYAKGQALGSEVTSFDNIVARVRETDAARADVLQKGFADLQKPKADTKAKAKEILKALEPKMTGGS</sequence>
<evidence type="ECO:0000313" key="2">
    <source>
        <dbReference type="EMBL" id="AWM36255.1"/>
    </source>
</evidence>
<protein>
    <submittedName>
        <fullName evidence="2">Uncharacterized protein</fullName>
    </submittedName>
</protein>
<dbReference type="EMBL" id="CP025958">
    <property type="protein sequence ID" value="AWM36255.1"/>
    <property type="molecule type" value="Genomic_DNA"/>
</dbReference>